<dbReference type="CDD" id="cd22265">
    <property type="entry name" value="UDM1_RNF168"/>
    <property type="match status" value="1"/>
</dbReference>
<comment type="caution">
    <text evidence="14">The sequence shown here is derived from an EMBL/GenBank/DDBJ whole genome shotgun (WGS) entry which is preliminary data.</text>
</comment>
<keyword evidence="15" id="KW-1185">Reference proteome</keyword>
<dbReference type="PRINTS" id="PR00979">
    <property type="entry name" value="TAFAZZIN"/>
</dbReference>
<feature type="domain" description="Phospholipid/glycerol acyltransferase" evidence="13">
    <location>
        <begin position="65"/>
        <end position="242"/>
    </location>
</feature>
<dbReference type="CDD" id="cd07989">
    <property type="entry name" value="LPLAT_AGPAT-like"/>
    <property type="match status" value="1"/>
</dbReference>
<dbReference type="GeneID" id="85310621"/>
<keyword evidence="4" id="KW-1000">Mitochondrion outer membrane</keyword>
<dbReference type="RefSeq" id="XP_060285544.1">
    <property type="nucleotide sequence ID" value="XM_060427434.1"/>
</dbReference>
<dbReference type="PANTHER" id="PTHR12497">
    <property type="entry name" value="TAZ PROTEIN TAFAZZIN"/>
    <property type="match status" value="1"/>
</dbReference>
<evidence type="ECO:0000256" key="12">
    <source>
        <dbReference type="RuleBase" id="RU365062"/>
    </source>
</evidence>
<keyword evidence="3" id="KW-0808">Transferase</keyword>
<dbReference type="AlphaFoldDB" id="A0AAJ0FI75"/>
<evidence type="ECO:0000313" key="14">
    <source>
        <dbReference type="EMBL" id="KAK1769331.1"/>
    </source>
</evidence>
<dbReference type="SMART" id="SM00563">
    <property type="entry name" value="PlsC"/>
    <property type="match status" value="1"/>
</dbReference>
<evidence type="ECO:0000256" key="5">
    <source>
        <dbReference type="ARBA" id="ARBA00022792"/>
    </source>
</evidence>
<evidence type="ECO:0000313" key="15">
    <source>
        <dbReference type="Proteomes" id="UP001244011"/>
    </source>
</evidence>
<dbReference type="GO" id="GO:0035965">
    <property type="term" value="P:cardiolipin acyl-chain remodeling"/>
    <property type="evidence" value="ECO:0007669"/>
    <property type="project" value="TreeGrafter"/>
</dbReference>
<evidence type="ECO:0000256" key="6">
    <source>
        <dbReference type="ARBA" id="ARBA00023098"/>
    </source>
</evidence>
<dbReference type="Pfam" id="PF01553">
    <property type="entry name" value="Acyltransferase"/>
    <property type="match status" value="1"/>
</dbReference>
<protein>
    <recommendedName>
        <fullName evidence="12">Tafazzin family protein</fullName>
    </recommendedName>
</protein>
<evidence type="ECO:0000256" key="4">
    <source>
        <dbReference type="ARBA" id="ARBA00022787"/>
    </source>
</evidence>
<dbReference type="GO" id="GO:0007007">
    <property type="term" value="P:inner mitochondrial membrane organization"/>
    <property type="evidence" value="ECO:0007669"/>
    <property type="project" value="TreeGrafter"/>
</dbReference>
<evidence type="ECO:0000256" key="7">
    <source>
        <dbReference type="ARBA" id="ARBA00023128"/>
    </source>
</evidence>
<evidence type="ECO:0000256" key="1">
    <source>
        <dbReference type="ARBA" id="ARBA00004137"/>
    </source>
</evidence>
<name>A0AAJ0FI75_9PEZI</name>
<dbReference type="EMBL" id="MU839003">
    <property type="protein sequence ID" value="KAK1769331.1"/>
    <property type="molecule type" value="Genomic_DNA"/>
</dbReference>
<dbReference type="GO" id="GO:0005743">
    <property type="term" value="C:mitochondrial inner membrane"/>
    <property type="evidence" value="ECO:0007669"/>
    <property type="project" value="UniProtKB-SubCell"/>
</dbReference>
<dbReference type="Proteomes" id="UP001244011">
    <property type="component" value="Unassembled WGS sequence"/>
</dbReference>
<keyword evidence="7" id="KW-0496">Mitochondrion</keyword>
<evidence type="ECO:0000256" key="2">
    <source>
        <dbReference type="ARBA" id="ARBA00010524"/>
    </source>
</evidence>
<comment type="catalytic activity">
    <reaction evidence="11">
        <text>1'-[1,2-diacyl-sn-glycero-3-phospho],3'-[1-acyl-sn-glycero-3-phospho]-glycerol + a 1,2-diacyl-sn-glycero-3-phosphocholine = a cardiolipin + a 1-acyl-sn-glycero-3-phosphocholine</text>
        <dbReference type="Rhea" id="RHEA:33731"/>
        <dbReference type="ChEBI" id="CHEBI:57643"/>
        <dbReference type="ChEBI" id="CHEBI:58168"/>
        <dbReference type="ChEBI" id="CHEBI:62237"/>
        <dbReference type="ChEBI" id="CHEBI:64743"/>
    </reaction>
    <physiologicalReaction direction="left-to-right" evidence="11">
        <dbReference type="Rhea" id="RHEA:33732"/>
    </physiologicalReaction>
    <physiologicalReaction direction="right-to-left" evidence="11">
        <dbReference type="Rhea" id="RHEA:33733"/>
    </physiologicalReaction>
</comment>
<dbReference type="GO" id="GO:0005741">
    <property type="term" value="C:mitochondrial outer membrane"/>
    <property type="evidence" value="ECO:0007669"/>
    <property type="project" value="UniProtKB-SubCell"/>
</dbReference>
<comment type="subcellular location">
    <subcellularLocation>
        <location evidence="1">Mitochondrion inner membrane</location>
        <topology evidence="1">Peripheral membrane protein</topology>
        <orientation evidence="1">Intermembrane side</orientation>
    </subcellularLocation>
    <subcellularLocation>
        <location evidence="10">Mitochondrion outer membrane</location>
        <topology evidence="10">Peripheral membrane protein</topology>
        <orientation evidence="10">Intermembrane side</orientation>
    </subcellularLocation>
</comment>
<evidence type="ECO:0000256" key="8">
    <source>
        <dbReference type="ARBA" id="ARBA00023136"/>
    </source>
</evidence>
<evidence type="ECO:0000256" key="10">
    <source>
        <dbReference type="ARBA" id="ARBA00024323"/>
    </source>
</evidence>
<keyword evidence="8" id="KW-0472">Membrane</keyword>
<proteinExistence type="inferred from homology"/>
<dbReference type="GO" id="GO:0047184">
    <property type="term" value="F:1-acylglycerophosphocholine O-acyltransferase activity"/>
    <property type="evidence" value="ECO:0007669"/>
    <property type="project" value="TreeGrafter"/>
</dbReference>
<keyword evidence="9 14" id="KW-0012">Acyltransferase</keyword>
<evidence type="ECO:0000256" key="9">
    <source>
        <dbReference type="ARBA" id="ARBA00023315"/>
    </source>
</evidence>
<sequence>MSSPAGPQQGLGLPWRVTSSLVMGLTSTVSKVFLFGFNRIEVHGLQNFLKILESRQDPQTRERGLITVSNHISVLDDPLMWGVLPFSYAFSPKDLRWGLGAHDICFKNKVLSSFFTFGQVLPTHRLNHSPHGGLFQPSVTQAIRLLSAQPHTTVPSSNTQGSTDLPDPFTAGSLTYTTNGLDSVPVPSAYPHNRHAWVHIFPEGAVHQNSAVDMRYFKWGVSRLILESEPTPDVVPMFIDGNQHLMPEDRKLRLIPRVGARIHVTFGEKVDTEERFGDLRQRWKELVNRSRAARRSAKGRAGSRNVQEEAEAIGELTDDLKYGEEAVEIRVEVARRVREEVLKLRQKLRYPEPDPAFAYAETWAKDPDKKRYKSRVDDSWINQD</sequence>
<dbReference type="PANTHER" id="PTHR12497:SF0">
    <property type="entry name" value="TAFAZZIN"/>
    <property type="match status" value="1"/>
</dbReference>
<dbReference type="SUPFAM" id="SSF69593">
    <property type="entry name" value="Glycerol-3-phosphate (1)-acyltransferase"/>
    <property type="match status" value="1"/>
</dbReference>
<accession>A0AAJ0FI75</accession>
<evidence type="ECO:0000256" key="3">
    <source>
        <dbReference type="ARBA" id="ARBA00022679"/>
    </source>
</evidence>
<gene>
    <name evidence="14" type="ORF">QBC33DRAFT_532995</name>
</gene>
<dbReference type="InterPro" id="IPR002123">
    <property type="entry name" value="Plipid/glycerol_acylTrfase"/>
</dbReference>
<comment type="similarity">
    <text evidence="2 12">Belongs to the taffazin family.</text>
</comment>
<evidence type="ECO:0000259" key="13">
    <source>
        <dbReference type="SMART" id="SM00563"/>
    </source>
</evidence>
<evidence type="ECO:0000256" key="11">
    <source>
        <dbReference type="ARBA" id="ARBA00047906"/>
    </source>
</evidence>
<reference evidence="14" key="1">
    <citation type="submission" date="2023-06" db="EMBL/GenBank/DDBJ databases">
        <title>Genome-scale phylogeny and comparative genomics of the fungal order Sordariales.</title>
        <authorList>
            <consortium name="Lawrence Berkeley National Laboratory"/>
            <person name="Hensen N."/>
            <person name="Bonometti L."/>
            <person name="Westerberg I."/>
            <person name="Brannstrom I.O."/>
            <person name="Guillou S."/>
            <person name="Cros-Aarteil S."/>
            <person name="Calhoun S."/>
            <person name="Haridas S."/>
            <person name="Kuo A."/>
            <person name="Mondo S."/>
            <person name="Pangilinan J."/>
            <person name="Riley R."/>
            <person name="Labutti K."/>
            <person name="Andreopoulos B."/>
            <person name="Lipzen A."/>
            <person name="Chen C."/>
            <person name="Yanf M."/>
            <person name="Daum C."/>
            <person name="Ng V."/>
            <person name="Clum A."/>
            <person name="Steindorff A."/>
            <person name="Ohm R."/>
            <person name="Martin F."/>
            <person name="Silar P."/>
            <person name="Natvig D."/>
            <person name="Lalanne C."/>
            <person name="Gautier V."/>
            <person name="Ament-Velasquez S.L."/>
            <person name="Kruys A."/>
            <person name="Hutchinson M.I."/>
            <person name="Powell A.J."/>
            <person name="Barry K."/>
            <person name="Miller A.N."/>
            <person name="Grigoriev I.V."/>
            <person name="Debuchy R."/>
            <person name="Gladieux P."/>
            <person name="Thoren M.H."/>
            <person name="Johannesson H."/>
        </authorList>
    </citation>
    <scope>NUCLEOTIDE SEQUENCE</scope>
    <source>
        <strain evidence="14">8032-3</strain>
    </source>
</reference>
<keyword evidence="6" id="KW-0443">Lipid metabolism</keyword>
<organism evidence="14 15">
    <name type="scientific">Phialemonium atrogriseum</name>
    <dbReference type="NCBI Taxonomy" id="1093897"/>
    <lineage>
        <taxon>Eukaryota</taxon>
        <taxon>Fungi</taxon>
        <taxon>Dikarya</taxon>
        <taxon>Ascomycota</taxon>
        <taxon>Pezizomycotina</taxon>
        <taxon>Sordariomycetes</taxon>
        <taxon>Sordariomycetidae</taxon>
        <taxon>Cephalothecales</taxon>
        <taxon>Cephalothecaceae</taxon>
        <taxon>Phialemonium</taxon>
    </lineage>
</organism>
<dbReference type="InterPro" id="IPR000872">
    <property type="entry name" value="Tafazzin"/>
</dbReference>
<keyword evidence="5" id="KW-0999">Mitochondrion inner membrane</keyword>